<dbReference type="SUPFAM" id="SSF52788">
    <property type="entry name" value="Phosphotyrosine protein phosphatases I"/>
    <property type="match status" value="1"/>
</dbReference>
<dbReference type="InterPro" id="IPR036196">
    <property type="entry name" value="Ptyr_pPase_sf"/>
</dbReference>
<reference evidence="3 4" key="1">
    <citation type="submission" date="2017-04" db="EMBL/GenBank/DDBJ databases">
        <authorList>
            <person name="Afonso C.L."/>
            <person name="Miller P.J."/>
            <person name="Scott M.A."/>
            <person name="Spackman E."/>
            <person name="Goraichik I."/>
            <person name="Dimitrov K.M."/>
            <person name="Suarez D.L."/>
            <person name="Swayne D.E."/>
        </authorList>
    </citation>
    <scope>NUCLEOTIDE SEQUENCE [LARGE SCALE GENOMIC DNA]</scope>
    <source>
        <strain evidence="3 4">DSM 3385</strain>
    </source>
</reference>
<dbReference type="AlphaFoldDB" id="A0A1W2A364"/>
<dbReference type="Gene3D" id="3.40.50.2300">
    <property type="match status" value="1"/>
</dbReference>
<evidence type="ECO:0000313" key="3">
    <source>
        <dbReference type="EMBL" id="SMC55104.1"/>
    </source>
</evidence>
<dbReference type="GO" id="GO:0046685">
    <property type="term" value="P:response to arsenic-containing substance"/>
    <property type="evidence" value="ECO:0007669"/>
    <property type="project" value="UniProtKB-KW"/>
</dbReference>
<sequence>MFVLGLNGSPRRKGNNDYLLSLFMDEAEKRGCATHTIAAAFESYEPCIGCGYCEKKGLCSIKDDMARDLFSLMRKADVIVLASPVYFYGVPARIKGIIDRIQTLWSRKYRFNLKDPGAEYRKGILLSVGATHGKNLFDGIRLTTRYFFDAMDCTYDRELCYPGIDDRGAIAAHPGVKDDVKRLADKVLTPFQQRKRILFACRENAGRSQMAAGFARQLAGDAYDVISAGSSPAQTINPLAVEAMARKGIDIAFNQPCSMDDALALGNVEIIVTMGCGEACPIIPGCKVVEWDLPDPAEKPLEAVCDIRDEILERVKSLLC</sequence>
<organism evidence="3 4">
    <name type="scientific">Desulfocicer vacuolatum DSM 3385</name>
    <dbReference type="NCBI Taxonomy" id="1121400"/>
    <lineage>
        <taxon>Bacteria</taxon>
        <taxon>Pseudomonadati</taxon>
        <taxon>Thermodesulfobacteriota</taxon>
        <taxon>Desulfobacteria</taxon>
        <taxon>Desulfobacterales</taxon>
        <taxon>Desulfobacteraceae</taxon>
        <taxon>Desulfocicer</taxon>
    </lineage>
</organism>
<evidence type="ECO:0000256" key="1">
    <source>
        <dbReference type="ARBA" id="ARBA00022849"/>
    </source>
</evidence>
<dbReference type="RefSeq" id="WP_084067289.1">
    <property type="nucleotide sequence ID" value="NZ_FWXY01000004.1"/>
</dbReference>
<dbReference type="Pfam" id="PF03358">
    <property type="entry name" value="FMN_red"/>
    <property type="match status" value="1"/>
</dbReference>
<dbReference type="InterPro" id="IPR023485">
    <property type="entry name" value="Ptyr_pPase"/>
</dbReference>
<proteinExistence type="predicted"/>
<dbReference type="PANTHER" id="PTHR43428:SF1">
    <property type="entry name" value="ARSENATE REDUCTASE"/>
    <property type="match status" value="1"/>
</dbReference>
<dbReference type="SUPFAM" id="SSF52218">
    <property type="entry name" value="Flavoproteins"/>
    <property type="match status" value="1"/>
</dbReference>
<dbReference type="Gene3D" id="3.40.50.360">
    <property type="match status" value="1"/>
</dbReference>
<dbReference type="Pfam" id="PF01451">
    <property type="entry name" value="LMWPc"/>
    <property type="match status" value="1"/>
</dbReference>
<gene>
    <name evidence="3" type="ORF">SAMN02746065_10460</name>
</gene>
<dbReference type="Proteomes" id="UP000192418">
    <property type="component" value="Unassembled WGS sequence"/>
</dbReference>
<dbReference type="GO" id="GO:0016491">
    <property type="term" value="F:oxidoreductase activity"/>
    <property type="evidence" value="ECO:0007669"/>
    <property type="project" value="InterPro"/>
</dbReference>
<evidence type="ECO:0000313" key="4">
    <source>
        <dbReference type="Proteomes" id="UP000192418"/>
    </source>
</evidence>
<dbReference type="STRING" id="1121400.SAMN02746065_10460"/>
<evidence type="ECO:0000259" key="2">
    <source>
        <dbReference type="SMART" id="SM00226"/>
    </source>
</evidence>
<protein>
    <submittedName>
        <fullName evidence="3">Low molecular weight phosphotyrosine protein phosphatase</fullName>
    </submittedName>
</protein>
<keyword evidence="4" id="KW-1185">Reference proteome</keyword>
<dbReference type="EMBL" id="FWXY01000004">
    <property type="protein sequence ID" value="SMC55104.1"/>
    <property type="molecule type" value="Genomic_DNA"/>
</dbReference>
<dbReference type="SMART" id="SM00226">
    <property type="entry name" value="LMWPc"/>
    <property type="match status" value="1"/>
</dbReference>
<name>A0A1W2A364_9BACT</name>
<feature type="domain" description="Phosphotyrosine protein phosphatase I" evidence="2">
    <location>
        <begin position="195"/>
        <end position="319"/>
    </location>
</feature>
<keyword evidence="1" id="KW-0059">Arsenical resistance</keyword>
<dbReference type="InterPro" id="IPR005025">
    <property type="entry name" value="FMN_Rdtase-like_dom"/>
</dbReference>
<accession>A0A1W2A364</accession>
<dbReference type="PANTHER" id="PTHR43428">
    <property type="entry name" value="ARSENATE REDUCTASE"/>
    <property type="match status" value="1"/>
</dbReference>
<dbReference type="CDD" id="cd16345">
    <property type="entry name" value="LMWP_ArsC"/>
    <property type="match status" value="1"/>
</dbReference>
<dbReference type="OrthoDB" id="9805976at2"/>
<dbReference type="InterPro" id="IPR029039">
    <property type="entry name" value="Flavoprotein-like_sf"/>
</dbReference>